<evidence type="ECO:0000259" key="1">
    <source>
        <dbReference type="Pfam" id="PF09348"/>
    </source>
</evidence>
<dbReference type="RefSeq" id="WP_250926926.1">
    <property type="nucleotide sequence ID" value="NZ_JAMQBK010000006.1"/>
</dbReference>
<dbReference type="PANTHER" id="PTHR34202:SF1">
    <property type="entry name" value="UPF0548 PROTEIN"/>
    <property type="match status" value="1"/>
</dbReference>
<sequence>MFSISKPNDLAIDRFLKRQARCDFNYPDVGASAGELPPGYDHHHVDVELGRGDLVFAKAQSAITSWAQFRVGWVEACPPTTPLVIGQNIAIRARFFGLYALAACRIVDAFGCDEGSGRNFGVSIGTLPDHPEQGEERFEISQSRDGDVRYQVTAFFRANQTLATLAWPYLRYRFNKFRDESADTMRAGVAIPR</sequence>
<gene>
    <name evidence="2" type="ORF">NB063_01325</name>
</gene>
<dbReference type="Pfam" id="PF09348">
    <property type="entry name" value="DUF1990"/>
    <property type="match status" value="1"/>
</dbReference>
<proteinExistence type="predicted"/>
<keyword evidence="3" id="KW-1185">Reference proteome</keyword>
<reference evidence="2 3" key="1">
    <citation type="journal article" date="2022" name="Syst. Appl. Microbiol.">
        <title>Rhodopirellula aestuarii sp. nov., a novel member of the genus Rhodopirellula isolated from brackish sediments collected in the Tagus River estuary, Portugal.</title>
        <authorList>
            <person name="Vitorino I.R."/>
            <person name="Klimek D."/>
            <person name="Calusinska M."/>
            <person name="Lobo-da-Cunha A."/>
            <person name="Vasconcelos V."/>
            <person name="Lage O.M."/>
        </authorList>
    </citation>
    <scope>NUCLEOTIDE SEQUENCE [LARGE SCALE GENOMIC DNA]</scope>
    <source>
        <strain evidence="2 3">ICT_H3.1</strain>
    </source>
</reference>
<dbReference type="Proteomes" id="UP001202961">
    <property type="component" value="Unassembled WGS sequence"/>
</dbReference>
<comment type="caution">
    <text evidence="2">The sequence shown here is derived from an EMBL/GenBank/DDBJ whole genome shotgun (WGS) entry which is preliminary data.</text>
</comment>
<protein>
    <submittedName>
        <fullName evidence="2">DUF1990 domain-containing protein</fullName>
    </submittedName>
</protein>
<dbReference type="EMBL" id="JAMQBK010000006">
    <property type="protein sequence ID" value="MCM2369252.1"/>
    <property type="molecule type" value="Genomic_DNA"/>
</dbReference>
<evidence type="ECO:0000313" key="3">
    <source>
        <dbReference type="Proteomes" id="UP001202961"/>
    </source>
</evidence>
<organism evidence="2 3">
    <name type="scientific">Aporhodopirellula aestuarii</name>
    <dbReference type="NCBI Taxonomy" id="2950107"/>
    <lineage>
        <taxon>Bacteria</taxon>
        <taxon>Pseudomonadati</taxon>
        <taxon>Planctomycetota</taxon>
        <taxon>Planctomycetia</taxon>
        <taxon>Pirellulales</taxon>
        <taxon>Pirellulaceae</taxon>
        <taxon>Aporhodopirellula</taxon>
    </lineage>
</organism>
<evidence type="ECO:0000313" key="2">
    <source>
        <dbReference type="EMBL" id="MCM2369252.1"/>
    </source>
</evidence>
<dbReference type="PANTHER" id="PTHR34202">
    <property type="entry name" value="UPF0548 PROTEIN"/>
    <property type="match status" value="1"/>
</dbReference>
<dbReference type="InterPro" id="IPR018960">
    <property type="entry name" value="DUF1990"/>
</dbReference>
<accession>A0ABT0TXC2</accession>
<feature type="domain" description="DUF1990" evidence="1">
    <location>
        <begin position="25"/>
        <end position="182"/>
    </location>
</feature>
<name>A0ABT0TXC2_9BACT</name>